<feature type="region of interest" description="Disordered" evidence="1">
    <location>
        <begin position="177"/>
        <end position="197"/>
    </location>
</feature>
<organism evidence="3 4">
    <name type="scientific">Apolygus lucorum</name>
    <name type="common">Small green plant bug</name>
    <name type="synonym">Lygocoris lucorum</name>
    <dbReference type="NCBI Taxonomy" id="248454"/>
    <lineage>
        <taxon>Eukaryota</taxon>
        <taxon>Metazoa</taxon>
        <taxon>Ecdysozoa</taxon>
        <taxon>Arthropoda</taxon>
        <taxon>Hexapoda</taxon>
        <taxon>Insecta</taxon>
        <taxon>Pterygota</taxon>
        <taxon>Neoptera</taxon>
        <taxon>Paraneoptera</taxon>
        <taxon>Hemiptera</taxon>
        <taxon>Heteroptera</taxon>
        <taxon>Panheteroptera</taxon>
        <taxon>Cimicomorpha</taxon>
        <taxon>Miridae</taxon>
        <taxon>Mirini</taxon>
        <taxon>Apolygus</taxon>
    </lineage>
</organism>
<gene>
    <name evidence="3" type="ORF">GE061_009661</name>
</gene>
<feature type="compositionally biased region" description="Polar residues" evidence="1">
    <location>
        <begin position="703"/>
        <end position="714"/>
    </location>
</feature>
<feature type="compositionally biased region" description="Basic and acidic residues" evidence="1">
    <location>
        <begin position="214"/>
        <end position="237"/>
    </location>
</feature>
<evidence type="ECO:0000313" key="3">
    <source>
        <dbReference type="EMBL" id="KAF6214916.1"/>
    </source>
</evidence>
<dbReference type="InterPro" id="IPR036034">
    <property type="entry name" value="PDZ_sf"/>
</dbReference>
<feature type="region of interest" description="Disordered" evidence="1">
    <location>
        <begin position="349"/>
        <end position="381"/>
    </location>
</feature>
<proteinExistence type="predicted"/>
<dbReference type="PROSITE" id="PS50106">
    <property type="entry name" value="PDZ"/>
    <property type="match status" value="1"/>
</dbReference>
<dbReference type="AlphaFoldDB" id="A0A8S9Y3J8"/>
<keyword evidence="4" id="KW-1185">Reference proteome</keyword>
<feature type="region of interest" description="Disordered" evidence="1">
    <location>
        <begin position="484"/>
        <end position="523"/>
    </location>
</feature>
<feature type="compositionally biased region" description="Polar residues" evidence="1">
    <location>
        <begin position="239"/>
        <end position="249"/>
    </location>
</feature>
<feature type="compositionally biased region" description="Polar residues" evidence="1">
    <location>
        <begin position="287"/>
        <end position="299"/>
    </location>
</feature>
<accession>A0A8S9Y3J8</accession>
<dbReference type="InterPro" id="IPR001478">
    <property type="entry name" value="PDZ"/>
</dbReference>
<evidence type="ECO:0000313" key="4">
    <source>
        <dbReference type="Proteomes" id="UP000466442"/>
    </source>
</evidence>
<reference evidence="3" key="1">
    <citation type="journal article" date="2021" name="Mol. Ecol. Resour.">
        <title>Apolygus lucorum genome provides insights into omnivorousness and mesophyll feeding.</title>
        <authorList>
            <person name="Liu Y."/>
            <person name="Liu H."/>
            <person name="Wang H."/>
            <person name="Huang T."/>
            <person name="Liu B."/>
            <person name="Yang B."/>
            <person name="Yin L."/>
            <person name="Li B."/>
            <person name="Zhang Y."/>
            <person name="Zhang S."/>
            <person name="Jiang F."/>
            <person name="Zhang X."/>
            <person name="Ren Y."/>
            <person name="Wang B."/>
            <person name="Wang S."/>
            <person name="Lu Y."/>
            <person name="Wu K."/>
            <person name="Fan W."/>
            <person name="Wang G."/>
        </authorList>
    </citation>
    <scope>NUCLEOTIDE SEQUENCE</scope>
    <source>
        <strain evidence="3">12Hb</strain>
    </source>
</reference>
<dbReference type="SMART" id="SM00228">
    <property type="entry name" value="PDZ"/>
    <property type="match status" value="1"/>
</dbReference>
<dbReference type="EMBL" id="WIXP02000002">
    <property type="protein sequence ID" value="KAF6214916.1"/>
    <property type="molecule type" value="Genomic_DNA"/>
</dbReference>
<sequence length="749" mass="81738">MITNTKLYHRKKTNCEFAGQHLVLLPPDPEKGESVFAFDNPGFKEGPTILSSSEKILGNNKMKWPQWNIIPHGSPSKAKTMDDSYIANSAPALTVVPLRSHDFTGLGFNICGNMRDGIFVKDVLHRGPASESGMITAGDRLEAIKINLRHVVLEDALTILSYASPYEVELTLEPRKKENNSPCVHPQPPPHILGHPQFVKSHSISDLHKLNKFYEPKRPESASSPYKEENGSFDRRSKNPSPDTTNLTSLDRRARKQVGSVELSPASTLEIRVRPTQVLEPERHQNSRSSQLEHNSILTSESSAFTEVNLGIDEIDNCSPKESKSPQTNVKSVLVKGIKNLKEKLHNSLLLDDKDDSKGSSRHSTLEKNTTKQPPSPKFDDGFRAIDLQVPEEVERAGEVVREKREILELRLSLQFSGSRESLKSEDSAASGHNSGTTIELNSSHITVHQAPESESRKASSLGDLSRYEADNVIVLERAVSLDLGDGAPGTKKRKAPQPPQEDGLTPFKEARIETPGTGTLKKSSVWGTLEDVIQNGGSESETDLGISGCSTPENSPDKDEDMVTSTPFKYSPSILSENGISNIEITNSEWEKSDFITAMNGDDTPPDLPTSPMPQISSFITEIQVSCPKRLGSSEVIHLDSTEGLLDHMASTMNVEEMEETVTLGPVPQARTGKRSSIPMTPSPPAKSPASERQIKPLSPSLKGNVTVTSIKGQSRIPVRAGPRSPGSTLSPSSKRSSSAQRNGHGSP</sequence>
<feature type="domain" description="PDZ" evidence="2">
    <location>
        <begin position="95"/>
        <end position="160"/>
    </location>
</feature>
<comment type="caution">
    <text evidence="3">The sequence shown here is derived from an EMBL/GenBank/DDBJ whole genome shotgun (WGS) entry which is preliminary data.</text>
</comment>
<feature type="region of interest" description="Disordered" evidence="1">
    <location>
        <begin position="537"/>
        <end position="565"/>
    </location>
</feature>
<dbReference type="OrthoDB" id="447516at2759"/>
<feature type="region of interest" description="Disordered" evidence="1">
    <location>
        <begin position="214"/>
        <end position="299"/>
    </location>
</feature>
<feature type="region of interest" description="Disordered" evidence="1">
    <location>
        <begin position="658"/>
        <end position="749"/>
    </location>
</feature>
<protein>
    <recommendedName>
        <fullName evidence="2">PDZ domain-containing protein</fullName>
    </recommendedName>
</protein>
<dbReference type="SUPFAM" id="SSF50156">
    <property type="entry name" value="PDZ domain-like"/>
    <property type="match status" value="1"/>
</dbReference>
<feature type="compositionally biased region" description="Basic and acidic residues" evidence="1">
    <location>
        <begin position="349"/>
        <end position="370"/>
    </location>
</feature>
<dbReference type="Gene3D" id="2.30.42.10">
    <property type="match status" value="1"/>
</dbReference>
<feature type="region of interest" description="Disordered" evidence="1">
    <location>
        <begin position="419"/>
        <end position="439"/>
    </location>
</feature>
<dbReference type="CDD" id="cd00136">
    <property type="entry name" value="PDZ_canonical"/>
    <property type="match status" value="1"/>
</dbReference>
<name>A0A8S9Y3J8_APOLU</name>
<evidence type="ECO:0000259" key="2">
    <source>
        <dbReference type="PROSITE" id="PS50106"/>
    </source>
</evidence>
<feature type="compositionally biased region" description="Low complexity" evidence="1">
    <location>
        <begin position="723"/>
        <end position="749"/>
    </location>
</feature>
<dbReference type="Proteomes" id="UP000466442">
    <property type="component" value="Unassembled WGS sequence"/>
</dbReference>
<evidence type="ECO:0000256" key="1">
    <source>
        <dbReference type="SAM" id="MobiDB-lite"/>
    </source>
</evidence>